<dbReference type="Pfam" id="PF00501">
    <property type="entry name" value="AMP-binding"/>
    <property type="match status" value="1"/>
</dbReference>
<dbReference type="PANTHER" id="PTHR43201:SF5">
    <property type="entry name" value="MEDIUM-CHAIN ACYL-COA LIGASE ACSF2, MITOCHONDRIAL"/>
    <property type="match status" value="1"/>
</dbReference>
<dbReference type="SUPFAM" id="SSF56801">
    <property type="entry name" value="Acetyl-CoA synthetase-like"/>
    <property type="match status" value="1"/>
</dbReference>
<dbReference type="EMBL" id="BAAAQK010000009">
    <property type="protein sequence ID" value="GAA1851161.1"/>
    <property type="molecule type" value="Genomic_DNA"/>
</dbReference>
<dbReference type="Gene3D" id="3.30.300.30">
    <property type="match status" value="1"/>
</dbReference>
<name>A0ABN2N418_9PSEU</name>
<gene>
    <name evidence="5" type="ORF">GCM10009836_33920</name>
</gene>
<keyword evidence="6" id="KW-1185">Reference proteome</keyword>
<dbReference type="PANTHER" id="PTHR43201">
    <property type="entry name" value="ACYL-COA SYNTHETASE"/>
    <property type="match status" value="1"/>
</dbReference>
<evidence type="ECO:0000256" key="1">
    <source>
        <dbReference type="ARBA" id="ARBA00006432"/>
    </source>
</evidence>
<evidence type="ECO:0000313" key="5">
    <source>
        <dbReference type="EMBL" id="GAA1851161.1"/>
    </source>
</evidence>
<evidence type="ECO:0000256" key="2">
    <source>
        <dbReference type="ARBA" id="ARBA00022598"/>
    </source>
</evidence>
<dbReference type="PROSITE" id="PS00455">
    <property type="entry name" value="AMP_BINDING"/>
    <property type="match status" value="1"/>
</dbReference>
<evidence type="ECO:0000259" key="4">
    <source>
        <dbReference type="Pfam" id="PF13193"/>
    </source>
</evidence>
<evidence type="ECO:0000259" key="3">
    <source>
        <dbReference type="Pfam" id="PF00501"/>
    </source>
</evidence>
<protein>
    <submittedName>
        <fullName evidence="5">Long-chain fatty acid--CoA ligase</fullName>
    </submittedName>
</protein>
<dbReference type="Gene3D" id="3.40.50.12780">
    <property type="entry name" value="N-terminal domain of ligase-like"/>
    <property type="match status" value="1"/>
</dbReference>
<comment type="caution">
    <text evidence="5">The sequence shown here is derived from an EMBL/GenBank/DDBJ whole genome shotgun (WGS) entry which is preliminary data.</text>
</comment>
<dbReference type="InterPro" id="IPR042099">
    <property type="entry name" value="ANL_N_sf"/>
</dbReference>
<organism evidence="5 6">
    <name type="scientific">Pseudonocardia ailaonensis</name>
    <dbReference type="NCBI Taxonomy" id="367279"/>
    <lineage>
        <taxon>Bacteria</taxon>
        <taxon>Bacillati</taxon>
        <taxon>Actinomycetota</taxon>
        <taxon>Actinomycetes</taxon>
        <taxon>Pseudonocardiales</taxon>
        <taxon>Pseudonocardiaceae</taxon>
        <taxon>Pseudonocardia</taxon>
    </lineage>
</organism>
<dbReference type="Pfam" id="PF13193">
    <property type="entry name" value="AMP-binding_C"/>
    <property type="match status" value="1"/>
</dbReference>
<evidence type="ECO:0000313" key="6">
    <source>
        <dbReference type="Proteomes" id="UP001500449"/>
    </source>
</evidence>
<dbReference type="GO" id="GO:0016874">
    <property type="term" value="F:ligase activity"/>
    <property type="evidence" value="ECO:0007669"/>
    <property type="project" value="UniProtKB-KW"/>
</dbReference>
<accession>A0ABN2N418</accession>
<dbReference type="InterPro" id="IPR020845">
    <property type="entry name" value="AMP-binding_CS"/>
</dbReference>
<reference evidence="5 6" key="1">
    <citation type="journal article" date="2019" name="Int. J. Syst. Evol. Microbiol.">
        <title>The Global Catalogue of Microorganisms (GCM) 10K type strain sequencing project: providing services to taxonomists for standard genome sequencing and annotation.</title>
        <authorList>
            <consortium name="The Broad Institute Genomics Platform"/>
            <consortium name="The Broad Institute Genome Sequencing Center for Infectious Disease"/>
            <person name="Wu L."/>
            <person name="Ma J."/>
        </authorList>
    </citation>
    <scope>NUCLEOTIDE SEQUENCE [LARGE SCALE GENOMIC DNA]</scope>
    <source>
        <strain evidence="5 6">JCM 16009</strain>
    </source>
</reference>
<dbReference type="InterPro" id="IPR000873">
    <property type="entry name" value="AMP-dep_synth/lig_dom"/>
</dbReference>
<comment type="similarity">
    <text evidence="1">Belongs to the ATP-dependent AMP-binding enzyme family.</text>
</comment>
<feature type="domain" description="AMP-binding enzyme C-terminal" evidence="4">
    <location>
        <begin position="417"/>
        <end position="494"/>
    </location>
</feature>
<dbReference type="InterPro" id="IPR045851">
    <property type="entry name" value="AMP-bd_C_sf"/>
</dbReference>
<dbReference type="Proteomes" id="UP001500449">
    <property type="component" value="Unassembled WGS sequence"/>
</dbReference>
<proteinExistence type="inferred from homology"/>
<keyword evidence="2 5" id="KW-0436">Ligase</keyword>
<feature type="domain" description="AMP-dependent synthetase/ligase" evidence="3">
    <location>
        <begin position="15"/>
        <end position="370"/>
    </location>
</feature>
<dbReference type="RefSeq" id="WP_344417674.1">
    <property type="nucleotide sequence ID" value="NZ_BAAAQK010000009.1"/>
</dbReference>
<dbReference type="InterPro" id="IPR025110">
    <property type="entry name" value="AMP-bd_C"/>
</dbReference>
<sequence length="502" mass="53277">MEIDCNRNVFSVLAELATQRPDVEALSFYGARWTFGDLETAALRIARGLRARGVREGDTVGAVLGNTPESVMVCFAAARLGAILVPMSEGATTHEVEKLVRAARTDVLVAATPDPSAAAAAAERLGVRCFVVLDRTAADPLAAVDAVDGGTDELPAPVPADRPFVVWFSSGTTGEPKGSVQTHEGFLLNNIGKWIRKVPIGPDDVSLVFLPLGHTGGGMAWGTILLGGSAKLLAKPSTSEIVESLEKGEGSYLIGSATIFRMVVRLGRERGLESFPSVRKVIVGAAPVSTELLAELAVAFPAAEIFQGYGASEGNISVCSLSETPHKNHTVGVPFPGVEVRLLGADRRPVPVGEIGEVEIRGPGIIRRYFHQPEPDGEPPWIPLNDLAAFDEDGYLRIAGRQGDIIISGGFNVMAIEVESVLHQHPAVAACAVVGRDDERLGEKVVAFVLPTEGTDADGLEAALGAYCAERLTRYKVPREIRVIDTMPRTALGKIRKHLLPA</sequence>